<keyword evidence="2" id="KW-1133">Transmembrane helix</keyword>
<reference evidence="3 4" key="1">
    <citation type="submission" date="2014-08" db="EMBL/GenBank/DDBJ databases">
        <title>Comparative genomics of the Paenibacillus odorifer group.</title>
        <authorList>
            <person name="den Bakker H.C."/>
            <person name="Tsai Y.-C."/>
            <person name="Martin N."/>
            <person name="Korlach J."/>
            <person name="Wiedmann M."/>
        </authorList>
    </citation>
    <scope>NUCLEOTIDE SEQUENCE [LARGE SCALE GENOMIC DNA]</scope>
    <source>
        <strain evidence="3 4">DSM 15220</strain>
    </source>
</reference>
<dbReference type="eggNOG" id="ENOG502ZF1K">
    <property type="taxonomic scope" value="Bacteria"/>
</dbReference>
<dbReference type="AlphaFoldDB" id="A0A089M2J8"/>
<evidence type="ECO:0000313" key="3">
    <source>
        <dbReference type="EMBL" id="AIQ67397.1"/>
    </source>
</evidence>
<keyword evidence="2" id="KW-0472">Membrane</keyword>
<evidence type="ECO:0000313" key="4">
    <source>
        <dbReference type="Proteomes" id="UP000029500"/>
    </source>
</evidence>
<dbReference type="Proteomes" id="UP000029500">
    <property type="component" value="Chromosome"/>
</dbReference>
<keyword evidence="2" id="KW-0812">Transmembrane</keyword>
<dbReference type="EMBL" id="CP009287">
    <property type="protein sequence ID" value="AIQ67397.1"/>
    <property type="molecule type" value="Genomic_DNA"/>
</dbReference>
<protein>
    <recommendedName>
        <fullName evidence="5">SAF domain-containing protein</fullName>
    </recommendedName>
</protein>
<keyword evidence="4" id="KW-1185">Reference proteome</keyword>
<sequence>MASQRGHLLRRNYLFAFLILAVGFGGLLGYDLYFKPYVLSRTVVKIKVAEGSFLPKNYELKPSDLYLDSVQTKDIPSGVITDIRQVEDKITNVNLTNGSILTASLVDVSDLEPQQDEGIFPIPKEAIYAINGSLRSRDKVDIYLVEGDSANQSRSGRYGSATAGSTNSGTAGTPAGGGAAAETAANTAITGAASTAGAANTRPSVPARKVFLTGVTVNYVRTEDNNDVQDSENGNTNNRFTSTGKVAAPELKLKKSDGELLGQYLEQGKKLWIVRVE</sequence>
<evidence type="ECO:0000256" key="2">
    <source>
        <dbReference type="SAM" id="Phobius"/>
    </source>
</evidence>
<evidence type="ECO:0000256" key="1">
    <source>
        <dbReference type="SAM" id="MobiDB-lite"/>
    </source>
</evidence>
<evidence type="ECO:0008006" key="5">
    <source>
        <dbReference type="Google" id="ProtNLM"/>
    </source>
</evidence>
<dbReference type="CDD" id="cd11614">
    <property type="entry name" value="SAF_CpaB_FlgA_like"/>
    <property type="match status" value="1"/>
</dbReference>
<gene>
    <name evidence="3" type="ORF">PGRAT_06905</name>
</gene>
<feature type="compositionally biased region" description="Low complexity" evidence="1">
    <location>
        <begin position="159"/>
        <end position="173"/>
    </location>
</feature>
<dbReference type="OrthoDB" id="1738401at2"/>
<dbReference type="STRING" id="189425.PGRAT_06905"/>
<dbReference type="RefSeq" id="WP_025705000.1">
    <property type="nucleotide sequence ID" value="NZ_CP009287.1"/>
</dbReference>
<organism evidence="3 4">
    <name type="scientific">Paenibacillus graminis</name>
    <dbReference type="NCBI Taxonomy" id="189425"/>
    <lineage>
        <taxon>Bacteria</taxon>
        <taxon>Bacillati</taxon>
        <taxon>Bacillota</taxon>
        <taxon>Bacilli</taxon>
        <taxon>Bacillales</taxon>
        <taxon>Paenibacillaceae</taxon>
        <taxon>Paenibacillus</taxon>
    </lineage>
</organism>
<name>A0A089M2J8_9BACL</name>
<proteinExistence type="predicted"/>
<dbReference type="HOGENOM" id="CLU_1089247_0_0_9"/>
<dbReference type="KEGG" id="pgm:PGRAT_06905"/>
<feature type="region of interest" description="Disordered" evidence="1">
    <location>
        <begin position="150"/>
        <end position="179"/>
    </location>
</feature>
<feature type="transmembrane region" description="Helical" evidence="2">
    <location>
        <begin position="12"/>
        <end position="33"/>
    </location>
</feature>
<accession>A0A089M2J8</accession>